<dbReference type="EMBL" id="QVLX01000008">
    <property type="protein sequence ID" value="RGE85435.1"/>
    <property type="molecule type" value="Genomic_DNA"/>
</dbReference>
<keyword evidence="3 9" id="KW-1003">Cell membrane</keyword>
<gene>
    <name evidence="11" type="primary">dltB</name>
    <name evidence="11" type="ORF">DW016_13040</name>
</gene>
<dbReference type="NCBIfam" id="TIGR04091">
    <property type="entry name" value="LTA_dltB"/>
    <property type="match status" value="1"/>
</dbReference>
<dbReference type="PIRSF" id="PIRSF500216">
    <property type="entry name" value="DltB"/>
    <property type="match status" value="1"/>
</dbReference>
<keyword evidence="8 9" id="KW-0012">Acyltransferase</keyword>
<dbReference type="GO" id="GO:0070395">
    <property type="term" value="P:lipoteichoic acid biosynthetic process"/>
    <property type="evidence" value="ECO:0007669"/>
    <property type="project" value="UniProtKB-UniRule"/>
</dbReference>
<evidence type="ECO:0000313" key="12">
    <source>
        <dbReference type="Proteomes" id="UP000261080"/>
    </source>
</evidence>
<dbReference type="PANTHER" id="PTHR13285">
    <property type="entry name" value="ACYLTRANSFERASE"/>
    <property type="match status" value="1"/>
</dbReference>
<keyword evidence="5 10" id="KW-0812">Transmembrane</keyword>
<comment type="caution">
    <text evidence="11">The sequence shown here is derived from an EMBL/GenBank/DDBJ whole genome shotgun (WGS) entry which is preliminary data.</text>
</comment>
<dbReference type="PIRSF" id="PIRSF016636">
    <property type="entry name" value="AlgI_DltB"/>
    <property type="match status" value="1"/>
</dbReference>
<dbReference type="GO" id="GO:0005886">
    <property type="term" value="C:plasma membrane"/>
    <property type="evidence" value="ECO:0007669"/>
    <property type="project" value="UniProtKB-SubCell"/>
</dbReference>
<dbReference type="Proteomes" id="UP000261080">
    <property type="component" value="Unassembled WGS sequence"/>
</dbReference>
<evidence type="ECO:0000256" key="10">
    <source>
        <dbReference type="SAM" id="Phobius"/>
    </source>
</evidence>
<dbReference type="PANTHER" id="PTHR13285:SF23">
    <property type="entry name" value="TEICHOIC ACID D-ALANYLTRANSFERASE"/>
    <property type="match status" value="1"/>
</dbReference>
<comment type="function">
    <text evidence="9">O-acyltransferase that catalyzes D-alanylation of both teichoic acid and lipoteichoic acid (LTA). D-alanylation of LTA plays an important role in modulating the properties of the cell wall in Gram-positive bacteria, influencing the net charge of the cell wall. Catalyzes D-alanylation from DltC carrier protein.</text>
</comment>
<evidence type="ECO:0000256" key="1">
    <source>
        <dbReference type="ARBA" id="ARBA00004651"/>
    </source>
</evidence>
<dbReference type="InterPro" id="IPR051085">
    <property type="entry name" value="MB_O-acyltransferase"/>
</dbReference>
<evidence type="ECO:0000256" key="6">
    <source>
        <dbReference type="ARBA" id="ARBA00022989"/>
    </source>
</evidence>
<evidence type="ECO:0000256" key="5">
    <source>
        <dbReference type="ARBA" id="ARBA00022692"/>
    </source>
</evidence>
<dbReference type="AlphaFoldDB" id="A0A3E3JZR3"/>
<keyword evidence="7 9" id="KW-0472">Membrane</keyword>
<comment type="similarity">
    <text evidence="2 9">Belongs to the membrane-bound acyltransferase family.</text>
</comment>
<comment type="pathway">
    <text evidence="9">Cell wall biogenesis; lipoteichoic acid biosynthesis.</text>
</comment>
<feature type="transmembrane region" description="Helical" evidence="10">
    <location>
        <begin position="323"/>
        <end position="340"/>
    </location>
</feature>
<evidence type="ECO:0000313" key="11">
    <source>
        <dbReference type="EMBL" id="RGE85435.1"/>
    </source>
</evidence>
<feature type="transmembrane region" description="Helical" evidence="10">
    <location>
        <begin position="361"/>
        <end position="383"/>
    </location>
</feature>
<evidence type="ECO:0000256" key="4">
    <source>
        <dbReference type="ARBA" id="ARBA00022679"/>
    </source>
</evidence>
<dbReference type="Pfam" id="PF03062">
    <property type="entry name" value="MBOAT"/>
    <property type="match status" value="1"/>
</dbReference>
<dbReference type="RefSeq" id="WP_024734025.1">
    <property type="nucleotide sequence ID" value="NZ_CALBAT010000024.1"/>
</dbReference>
<evidence type="ECO:0000256" key="2">
    <source>
        <dbReference type="ARBA" id="ARBA00010323"/>
    </source>
</evidence>
<evidence type="ECO:0000256" key="8">
    <source>
        <dbReference type="ARBA" id="ARBA00023315"/>
    </source>
</evidence>
<evidence type="ECO:0000256" key="9">
    <source>
        <dbReference type="PIRNR" id="PIRNR016636"/>
    </source>
</evidence>
<dbReference type="InterPro" id="IPR004299">
    <property type="entry name" value="MBOAT_fam"/>
</dbReference>
<keyword evidence="6 10" id="KW-1133">Transmembrane helix</keyword>
<feature type="transmembrane region" description="Helical" evidence="10">
    <location>
        <begin position="176"/>
        <end position="201"/>
    </location>
</feature>
<reference evidence="11 12" key="1">
    <citation type="submission" date="2018-08" db="EMBL/GenBank/DDBJ databases">
        <title>A genome reference for cultivated species of the human gut microbiota.</title>
        <authorList>
            <person name="Zou Y."/>
            <person name="Xue W."/>
            <person name="Luo G."/>
        </authorList>
    </citation>
    <scope>NUCLEOTIDE SEQUENCE [LARGE SCALE GENOMIC DNA]</scope>
    <source>
        <strain evidence="11 12">AF37-2AT</strain>
    </source>
</reference>
<feature type="transmembrane region" description="Helical" evidence="10">
    <location>
        <begin position="6"/>
        <end position="23"/>
    </location>
</feature>
<dbReference type="EC" id="2.3.1.-" evidence="9"/>
<dbReference type="OrthoDB" id="9805788at2"/>
<feature type="transmembrane region" description="Helical" evidence="10">
    <location>
        <begin position="53"/>
        <end position="71"/>
    </location>
</feature>
<comment type="subcellular location">
    <subcellularLocation>
        <location evidence="1">Cell membrane</location>
        <topology evidence="1">Multi-pass membrane protein</topology>
    </subcellularLocation>
</comment>
<evidence type="ECO:0000256" key="7">
    <source>
        <dbReference type="ARBA" id="ARBA00023136"/>
    </source>
</evidence>
<protein>
    <recommendedName>
        <fullName evidence="9">Teichoic acid D-alanyltransferase</fullName>
        <ecNumber evidence="9">2.3.1.-</ecNumber>
    </recommendedName>
</protein>
<feature type="transmembrane region" description="Helical" evidence="10">
    <location>
        <begin position="213"/>
        <end position="236"/>
    </location>
</feature>
<name>A0A3E3JZR3_9FIRM</name>
<evidence type="ECO:0000256" key="3">
    <source>
        <dbReference type="ARBA" id="ARBA00022475"/>
    </source>
</evidence>
<dbReference type="InterPro" id="IPR024024">
    <property type="entry name" value="DltB"/>
</dbReference>
<dbReference type="GO" id="GO:0016746">
    <property type="term" value="F:acyltransferase activity"/>
    <property type="evidence" value="ECO:0007669"/>
    <property type="project" value="UniProtKB-KW"/>
</dbReference>
<keyword evidence="12" id="KW-1185">Reference proteome</keyword>
<accession>A0A3E3JZR3</accession>
<keyword evidence="4 9" id="KW-0808">Transferase</keyword>
<dbReference type="InterPro" id="IPR024194">
    <property type="entry name" value="Ac/AlaTfrase_AlgI/DltB"/>
</dbReference>
<sequence length="386" mass="45272">MSFYDNYQFFCVLIFILMPAMLLGILEQPLKWYSTAATFLFTALAFLSKPQQAAWLALFFVTELFLVEGYLSFRVSRGRSPAVYRLVLFLSILPLILSKLAGFWDGSTFAFLGISYLTFRCVQIIIETYDGLITEMPVLDFAAFVLFFPSISSGPIDRSRRFLQDLNNIPSRQDYLTLAGEGVFKILLGLIYKLILASIFFKGMGMVQGAREWYFVIFYAYCYGFYLFFDFAGYSLMAIGTSYLLGIRTPENFRKPFLSVDIQEFWDRWHITLSHWFRDFLFSRFMIQSIRKKRFKTRLNAACAGFLVNMLVMGLWHGVTPSYILYGLYHGVLLAITEWYKKKSSFYKKYRQKRWYRFLSWLITLQLVIFGFYIFSGQFLWLLGLS</sequence>
<dbReference type="UniPathway" id="UPA00556"/>
<feature type="transmembrane region" description="Helical" evidence="10">
    <location>
        <begin position="83"/>
        <end position="102"/>
    </location>
</feature>
<proteinExistence type="inferred from homology"/>
<organism evidence="11 12">
    <name type="scientific">Sellimonas intestinalis</name>
    <dbReference type="NCBI Taxonomy" id="1653434"/>
    <lineage>
        <taxon>Bacteria</taxon>
        <taxon>Bacillati</taxon>
        <taxon>Bacillota</taxon>
        <taxon>Clostridia</taxon>
        <taxon>Lachnospirales</taxon>
        <taxon>Lachnospiraceae</taxon>
        <taxon>Sellimonas</taxon>
    </lineage>
</organism>